<dbReference type="InParanoid" id="A0A059A2J7"/>
<dbReference type="AlphaFoldDB" id="A0A059A2J7"/>
<gene>
    <name evidence="2" type="ORF">EUGRSUZ_K01756</name>
</gene>
<reference evidence="2" key="1">
    <citation type="submission" date="2013-07" db="EMBL/GenBank/DDBJ databases">
        <title>The genome of Eucalyptus grandis.</title>
        <authorList>
            <person name="Schmutz J."/>
            <person name="Hayes R."/>
            <person name="Myburg A."/>
            <person name="Tuskan G."/>
            <person name="Grattapaglia D."/>
            <person name="Rokhsar D.S."/>
        </authorList>
    </citation>
    <scope>NUCLEOTIDE SEQUENCE</scope>
    <source>
        <tissue evidence="2">Leaf extractions</tissue>
    </source>
</reference>
<proteinExistence type="predicted"/>
<evidence type="ECO:0000313" key="2">
    <source>
        <dbReference type="EMBL" id="KCW48023.1"/>
    </source>
</evidence>
<dbReference type="Gramene" id="KCW48023">
    <property type="protein sequence ID" value="KCW48023"/>
    <property type="gene ID" value="EUGRSUZ_K01756"/>
</dbReference>
<keyword evidence="1" id="KW-0472">Membrane</keyword>
<organism evidence="2">
    <name type="scientific">Eucalyptus grandis</name>
    <name type="common">Flooded gum</name>
    <dbReference type="NCBI Taxonomy" id="71139"/>
    <lineage>
        <taxon>Eukaryota</taxon>
        <taxon>Viridiplantae</taxon>
        <taxon>Streptophyta</taxon>
        <taxon>Embryophyta</taxon>
        <taxon>Tracheophyta</taxon>
        <taxon>Spermatophyta</taxon>
        <taxon>Magnoliopsida</taxon>
        <taxon>eudicotyledons</taxon>
        <taxon>Gunneridae</taxon>
        <taxon>Pentapetalae</taxon>
        <taxon>rosids</taxon>
        <taxon>malvids</taxon>
        <taxon>Myrtales</taxon>
        <taxon>Myrtaceae</taxon>
        <taxon>Myrtoideae</taxon>
        <taxon>Eucalypteae</taxon>
        <taxon>Eucalyptus</taxon>
    </lineage>
</organism>
<sequence length="69" mass="8122">MSVPSSRSCYIVKQIALSFSIFIDFLFPYNFVNLLYLFYVLISLLRGSKRLTLPVQDRDLTYRPIIINK</sequence>
<accession>A0A059A2J7</accession>
<evidence type="ECO:0000256" key="1">
    <source>
        <dbReference type="SAM" id="Phobius"/>
    </source>
</evidence>
<keyword evidence="1" id="KW-0812">Transmembrane</keyword>
<protein>
    <submittedName>
        <fullName evidence="2">Uncharacterized protein</fullName>
    </submittedName>
</protein>
<keyword evidence="1" id="KW-1133">Transmembrane helix</keyword>
<name>A0A059A2J7_EUCGR</name>
<feature type="transmembrane region" description="Helical" evidence="1">
    <location>
        <begin position="15"/>
        <end position="42"/>
    </location>
</feature>
<dbReference type="EMBL" id="KK198763">
    <property type="protein sequence ID" value="KCW48023.1"/>
    <property type="molecule type" value="Genomic_DNA"/>
</dbReference>